<protein>
    <submittedName>
        <fullName evidence="1">Uncharacterized protein</fullName>
    </submittedName>
</protein>
<comment type="caution">
    <text evidence="1">The sequence shown here is derived from an EMBL/GenBank/DDBJ whole genome shotgun (WGS) entry which is preliminary data.</text>
</comment>
<gene>
    <name evidence="1" type="ORF">PoB_002193500</name>
</gene>
<dbReference type="AlphaFoldDB" id="A0AAV3ZJV8"/>
<reference evidence="1 2" key="1">
    <citation type="journal article" date="2021" name="Elife">
        <title>Chloroplast acquisition without the gene transfer in kleptoplastic sea slugs, Plakobranchus ocellatus.</title>
        <authorList>
            <person name="Maeda T."/>
            <person name="Takahashi S."/>
            <person name="Yoshida T."/>
            <person name="Shimamura S."/>
            <person name="Takaki Y."/>
            <person name="Nagai Y."/>
            <person name="Toyoda A."/>
            <person name="Suzuki Y."/>
            <person name="Arimoto A."/>
            <person name="Ishii H."/>
            <person name="Satoh N."/>
            <person name="Nishiyama T."/>
            <person name="Hasebe M."/>
            <person name="Maruyama T."/>
            <person name="Minagawa J."/>
            <person name="Obokata J."/>
            <person name="Shigenobu S."/>
        </authorList>
    </citation>
    <scope>NUCLEOTIDE SEQUENCE [LARGE SCALE GENOMIC DNA]</scope>
</reference>
<dbReference type="EMBL" id="BLXT01002510">
    <property type="protein sequence ID" value="GFN95429.1"/>
    <property type="molecule type" value="Genomic_DNA"/>
</dbReference>
<sequence>MSRGHVFQQTKSTKSSYFRLYTNGNRHPGTSCKELGLHRCYVCSVLARKFWSASFAETLQCNDPYACRLHTSGETDQYNTDGSPAEYSWPLKWLISVVVAAAFLHL</sequence>
<name>A0AAV3ZJV8_9GAST</name>
<organism evidence="1 2">
    <name type="scientific">Plakobranchus ocellatus</name>
    <dbReference type="NCBI Taxonomy" id="259542"/>
    <lineage>
        <taxon>Eukaryota</taxon>
        <taxon>Metazoa</taxon>
        <taxon>Spiralia</taxon>
        <taxon>Lophotrochozoa</taxon>
        <taxon>Mollusca</taxon>
        <taxon>Gastropoda</taxon>
        <taxon>Heterobranchia</taxon>
        <taxon>Euthyneura</taxon>
        <taxon>Panpulmonata</taxon>
        <taxon>Sacoglossa</taxon>
        <taxon>Placobranchoidea</taxon>
        <taxon>Plakobranchidae</taxon>
        <taxon>Plakobranchus</taxon>
    </lineage>
</organism>
<keyword evidence="2" id="KW-1185">Reference proteome</keyword>
<dbReference type="Proteomes" id="UP000735302">
    <property type="component" value="Unassembled WGS sequence"/>
</dbReference>
<proteinExistence type="predicted"/>
<evidence type="ECO:0000313" key="1">
    <source>
        <dbReference type="EMBL" id="GFN95429.1"/>
    </source>
</evidence>
<evidence type="ECO:0000313" key="2">
    <source>
        <dbReference type="Proteomes" id="UP000735302"/>
    </source>
</evidence>
<accession>A0AAV3ZJV8</accession>